<gene>
    <name evidence="1" type="ORF">GCM10023350_22110</name>
</gene>
<dbReference type="Proteomes" id="UP001499882">
    <property type="component" value="Unassembled WGS sequence"/>
</dbReference>
<protein>
    <recommendedName>
        <fullName evidence="3">SAM-dependent methyltransferase</fullName>
    </recommendedName>
</protein>
<dbReference type="Gene3D" id="3.40.50.150">
    <property type="entry name" value="Vaccinia Virus protein VP39"/>
    <property type="match status" value="1"/>
</dbReference>
<dbReference type="RefSeq" id="WP_345526829.1">
    <property type="nucleotide sequence ID" value="NZ_BAABKN010000014.1"/>
</dbReference>
<comment type="caution">
    <text evidence="1">The sequence shown here is derived from an EMBL/GenBank/DDBJ whole genome shotgun (WGS) entry which is preliminary data.</text>
</comment>
<evidence type="ECO:0000313" key="2">
    <source>
        <dbReference type="Proteomes" id="UP001499882"/>
    </source>
</evidence>
<reference evidence="2" key="1">
    <citation type="journal article" date="2019" name="Int. J. Syst. Evol. Microbiol.">
        <title>The Global Catalogue of Microorganisms (GCM) 10K type strain sequencing project: providing services to taxonomists for standard genome sequencing and annotation.</title>
        <authorList>
            <consortium name="The Broad Institute Genomics Platform"/>
            <consortium name="The Broad Institute Genome Sequencing Center for Infectious Disease"/>
            <person name="Wu L."/>
            <person name="Ma J."/>
        </authorList>
    </citation>
    <scope>NUCLEOTIDE SEQUENCE [LARGE SCALE GENOMIC DNA]</scope>
    <source>
        <strain evidence="2">JCM 18532</strain>
    </source>
</reference>
<sequence length="51" mass="5906">MTSSHVWVEAAAERYLMAELAGMELEMRFADWDRSAFTSDSESHVSVWRKP</sequence>
<organism evidence="1 2">
    <name type="scientific">Nocardioides endophyticus</name>
    <dbReference type="NCBI Taxonomy" id="1353775"/>
    <lineage>
        <taxon>Bacteria</taxon>
        <taxon>Bacillati</taxon>
        <taxon>Actinomycetota</taxon>
        <taxon>Actinomycetes</taxon>
        <taxon>Propionibacteriales</taxon>
        <taxon>Nocardioidaceae</taxon>
        <taxon>Nocardioides</taxon>
    </lineage>
</organism>
<proteinExistence type="predicted"/>
<name>A0ABP8YUJ7_9ACTN</name>
<evidence type="ECO:0008006" key="3">
    <source>
        <dbReference type="Google" id="ProtNLM"/>
    </source>
</evidence>
<keyword evidence="2" id="KW-1185">Reference proteome</keyword>
<accession>A0ABP8YUJ7</accession>
<dbReference type="EMBL" id="BAABKN010000014">
    <property type="protein sequence ID" value="GAA4737658.1"/>
    <property type="molecule type" value="Genomic_DNA"/>
</dbReference>
<dbReference type="InterPro" id="IPR029063">
    <property type="entry name" value="SAM-dependent_MTases_sf"/>
</dbReference>
<evidence type="ECO:0000313" key="1">
    <source>
        <dbReference type="EMBL" id="GAA4737658.1"/>
    </source>
</evidence>